<evidence type="ECO:0000256" key="10">
    <source>
        <dbReference type="HAMAP-Rule" id="MF_00321"/>
    </source>
</evidence>
<evidence type="ECO:0000256" key="4">
    <source>
        <dbReference type="ARBA" id="ARBA00022723"/>
    </source>
</evidence>
<name>A0AAW4KZU1_9BACT</name>
<gene>
    <name evidence="12" type="primary">yihA</name>
    <name evidence="10" type="synonym">engB</name>
    <name evidence="12" type="ORF">KI809_06320</name>
</gene>
<evidence type="ECO:0000256" key="2">
    <source>
        <dbReference type="ARBA" id="ARBA00009638"/>
    </source>
</evidence>
<dbReference type="GO" id="GO:0000917">
    <property type="term" value="P:division septum assembly"/>
    <property type="evidence" value="ECO:0007669"/>
    <property type="project" value="UniProtKB-KW"/>
</dbReference>
<dbReference type="HAMAP" id="MF_00321">
    <property type="entry name" value="GTPase_EngB"/>
    <property type="match status" value="1"/>
</dbReference>
<dbReference type="FunFam" id="3.40.50.300:FF:000098">
    <property type="entry name" value="Probable GTP-binding protein EngB"/>
    <property type="match status" value="1"/>
</dbReference>
<keyword evidence="4" id="KW-0479">Metal-binding</keyword>
<keyword evidence="6" id="KW-0460">Magnesium</keyword>
<reference evidence="12 13" key="1">
    <citation type="submission" date="2021-05" db="EMBL/GenBank/DDBJ databases">
        <title>The draft genome of Geobacter pelophilus DSM 12255.</title>
        <authorList>
            <person name="Xu Z."/>
            <person name="Masuda Y."/>
            <person name="Itoh H."/>
            <person name="Senoo K."/>
        </authorList>
    </citation>
    <scope>NUCLEOTIDE SEQUENCE [LARGE SCALE GENOMIC DNA]</scope>
    <source>
        <strain evidence="12 13">DSM 12255</strain>
    </source>
</reference>
<dbReference type="PANTHER" id="PTHR11649:SF13">
    <property type="entry name" value="ENGB-TYPE G DOMAIN-CONTAINING PROTEIN"/>
    <property type="match status" value="1"/>
</dbReference>
<evidence type="ECO:0000256" key="9">
    <source>
        <dbReference type="ARBA" id="ARBA00023306"/>
    </source>
</evidence>
<dbReference type="InterPro" id="IPR027417">
    <property type="entry name" value="P-loop_NTPase"/>
</dbReference>
<dbReference type="PROSITE" id="PS51706">
    <property type="entry name" value="G_ENGB"/>
    <property type="match status" value="1"/>
</dbReference>
<dbReference type="GO" id="GO:0005829">
    <property type="term" value="C:cytosol"/>
    <property type="evidence" value="ECO:0007669"/>
    <property type="project" value="TreeGrafter"/>
</dbReference>
<evidence type="ECO:0000256" key="1">
    <source>
        <dbReference type="ARBA" id="ARBA00001946"/>
    </source>
</evidence>
<sequence>MHIKNVEFIKSAVKPDQYPPAELPEVAFVGRSNVGKSSLINLLVNRKNLVRTSNTPGRTQLINFFSVNSDSFMLVDLPGYGFAKVPLDVKKQWGPMMTAYLSKRETLRGVVLILDVRRVPSQEDIQMLDLLRAHDIPPIMVITKCDKVSKNERKRQAQIISKTMQVQESEFLFFSALSREGIDGIWGALEPLVNTPQSV</sequence>
<dbReference type="RefSeq" id="WP_214170690.1">
    <property type="nucleotide sequence ID" value="NZ_JAHCVJ010000002.1"/>
</dbReference>
<dbReference type="InterPro" id="IPR005225">
    <property type="entry name" value="Small_GTP-bd"/>
</dbReference>
<evidence type="ECO:0000256" key="8">
    <source>
        <dbReference type="ARBA" id="ARBA00023210"/>
    </source>
</evidence>
<dbReference type="AlphaFoldDB" id="A0AAW4KZU1"/>
<dbReference type="CDD" id="cd01876">
    <property type="entry name" value="YihA_EngB"/>
    <property type="match status" value="1"/>
</dbReference>
<dbReference type="InterPro" id="IPR006073">
    <property type="entry name" value="GTP-bd"/>
</dbReference>
<evidence type="ECO:0000256" key="3">
    <source>
        <dbReference type="ARBA" id="ARBA00022618"/>
    </source>
</evidence>
<dbReference type="Gene3D" id="3.40.50.300">
    <property type="entry name" value="P-loop containing nucleotide triphosphate hydrolases"/>
    <property type="match status" value="1"/>
</dbReference>
<dbReference type="Proteomes" id="UP000811899">
    <property type="component" value="Unassembled WGS sequence"/>
</dbReference>
<evidence type="ECO:0000259" key="11">
    <source>
        <dbReference type="PROSITE" id="PS51706"/>
    </source>
</evidence>
<evidence type="ECO:0000256" key="5">
    <source>
        <dbReference type="ARBA" id="ARBA00022741"/>
    </source>
</evidence>
<keyword evidence="13" id="KW-1185">Reference proteome</keyword>
<keyword evidence="9 10" id="KW-0131">Cell cycle</keyword>
<dbReference type="InterPro" id="IPR019987">
    <property type="entry name" value="GTP-bd_ribosome_bio_YsxC"/>
</dbReference>
<dbReference type="SUPFAM" id="SSF52540">
    <property type="entry name" value="P-loop containing nucleoside triphosphate hydrolases"/>
    <property type="match status" value="1"/>
</dbReference>
<organism evidence="12 13">
    <name type="scientific">Geoanaerobacter pelophilus</name>
    <dbReference type="NCBI Taxonomy" id="60036"/>
    <lineage>
        <taxon>Bacteria</taxon>
        <taxon>Pseudomonadati</taxon>
        <taxon>Thermodesulfobacteriota</taxon>
        <taxon>Desulfuromonadia</taxon>
        <taxon>Geobacterales</taxon>
        <taxon>Geobacteraceae</taxon>
        <taxon>Geoanaerobacter</taxon>
    </lineage>
</organism>
<protein>
    <recommendedName>
        <fullName evidence="10">Probable GTP-binding protein EngB</fullName>
    </recommendedName>
</protein>
<accession>A0AAW4KZU1</accession>
<dbReference type="Pfam" id="PF01926">
    <property type="entry name" value="MMR_HSR1"/>
    <property type="match status" value="1"/>
</dbReference>
<dbReference type="InterPro" id="IPR030393">
    <property type="entry name" value="G_ENGB_dom"/>
</dbReference>
<comment type="cofactor">
    <cofactor evidence="1">
        <name>Mg(2+)</name>
        <dbReference type="ChEBI" id="CHEBI:18420"/>
    </cofactor>
</comment>
<keyword evidence="8 10" id="KW-0717">Septation</keyword>
<comment type="caution">
    <text evidence="12">The sequence shown here is derived from an EMBL/GenBank/DDBJ whole genome shotgun (WGS) entry which is preliminary data.</text>
</comment>
<evidence type="ECO:0000313" key="13">
    <source>
        <dbReference type="Proteomes" id="UP000811899"/>
    </source>
</evidence>
<proteinExistence type="inferred from homology"/>
<keyword evidence="3 10" id="KW-0132">Cell division</keyword>
<evidence type="ECO:0000256" key="7">
    <source>
        <dbReference type="ARBA" id="ARBA00023134"/>
    </source>
</evidence>
<evidence type="ECO:0000313" key="12">
    <source>
        <dbReference type="EMBL" id="MBT0663914.1"/>
    </source>
</evidence>
<comment type="function">
    <text evidence="10">Necessary for normal cell division and for the maintenance of normal septation.</text>
</comment>
<dbReference type="EMBL" id="JAHCVJ010000002">
    <property type="protein sequence ID" value="MBT0663914.1"/>
    <property type="molecule type" value="Genomic_DNA"/>
</dbReference>
<comment type="similarity">
    <text evidence="2 10">Belongs to the TRAFAC class TrmE-Era-EngA-EngB-Septin-like GTPase superfamily. EngB GTPase family.</text>
</comment>
<keyword evidence="5 10" id="KW-0547">Nucleotide-binding</keyword>
<dbReference type="PANTHER" id="PTHR11649">
    <property type="entry name" value="MSS1/TRME-RELATED GTP-BINDING PROTEIN"/>
    <property type="match status" value="1"/>
</dbReference>
<feature type="domain" description="EngB-type G" evidence="11">
    <location>
        <begin position="22"/>
        <end position="195"/>
    </location>
</feature>
<keyword evidence="7 10" id="KW-0342">GTP-binding</keyword>
<dbReference type="NCBIfam" id="TIGR03598">
    <property type="entry name" value="GTPase_YsxC"/>
    <property type="match status" value="1"/>
</dbReference>
<evidence type="ECO:0000256" key="6">
    <source>
        <dbReference type="ARBA" id="ARBA00022842"/>
    </source>
</evidence>
<dbReference type="GO" id="GO:0046872">
    <property type="term" value="F:metal ion binding"/>
    <property type="evidence" value="ECO:0007669"/>
    <property type="project" value="UniProtKB-KW"/>
</dbReference>
<dbReference type="GO" id="GO:0005525">
    <property type="term" value="F:GTP binding"/>
    <property type="evidence" value="ECO:0007669"/>
    <property type="project" value="UniProtKB-UniRule"/>
</dbReference>
<dbReference type="NCBIfam" id="TIGR00231">
    <property type="entry name" value="small_GTP"/>
    <property type="match status" value="1"/>
</dbReference>